<gene>
    <name evidence="5" type="ORF">PT520_11225</name>
</gene>
<dbReference type="GO" id="GO:0004519">
    <property type="term" value="F:endonuclease activity"/>
    <property type="evidence" value="ECO:0007669"/>
    <property type="project" value="UniProtKB-KW"/>
</dbReference>
<evidence type="ECO:0000256" key="1">
    <source>
        <dbReference type="ARBA" id="ARBA00010923"/>
    </source>
</evidence>
<keyword evidence="5" id="KW-0378">Hydrolase</keyword>
<dbReference type="Gene3D" id="3.90.220.20">
    <property type="entry name" value="DNA methylase specificity domains"/>
    <property type="match status" value="2"/>
</dbReference>
<dbReference type="InterPro" id="IPR000055">
    <property type="entry name" value="Restrct_endonuc_typeI_TRD"/>
</dbReference>
<dbReference type="SUPFAM" id="SSF116734">
    <property type="entry name" value="DNA methylase specificity domain"/>
    <property type="match status" value="2"/>
</dbReference>
<dbReference type="Pfam" id="PF01420">
    <property type="entry name" value="Methylase_S"/>
    <property type="match status" value="1"/>
</dbReference>
<evidence type="ECO:0000256" key="2">
    <source>
        <dbReference type="ARBA" id="ARBA00022747"/>
    </source>
</evidence>
<dbReference type="PANTHER" id="PTHR43140">
    <property type="entry name" value="TYPE-1 RESTRICTION ENZYME ECOKI SPECIFICITY PROTEIN"/>
    <property type="match status" value="1"/>
</dbReference>
<name>A0AAW6VSA7_9BACT</name>
<organism evidence="5 6">
    <name type="scientific">Aliarcobacter butzleri</name>
    <dbReference type="NCBI Taxonomy" id="28197"/>
    <lineage>
        <taxon>Bacteria</taxon>
        <taxon>Pseudomonadati</taxon>
        <taxon>Campylobacterota</taxon>
        <taxon>Epsilonproteobacteria</taxon>
        <taxon>Campylobacterales</taxon>
        <taxon>Arcobacteraceae</taxon>
        <taxon>Aliarcobacter</taxon>
    </lineage>
</organism>
<reference evidence="5" key="1">
    <citation type="journal article" date="2023" name="Antibiotics">
        <title>Genomic Characterization of Antibiotic-Resistant Campylobacterales Isolated from Chilean Poultry Meat.</title>
        <authorList>
            <person name="Concha-Toloza M."/>
            <person name="Lopez-Cantillo M."/>
            <person name="Molina-Mora J.A."/>
            <person name="Collado L."/>
        </authorList>
    </citation>
    <scope>NUCLEOTIDE SEQUENCE</scope>
    <source>
        <strain evidence="5">FR1p273A</strain>
    </source>
</reference>
<comment type="similarity">
    <text evidence="1">Belongs to the type-I restriction system S methylase family.</text>
</comment>
<evidence type="ECO:0000313" key="6">
    <source>
        <dbReference type="Proteomes" id="UP001237843"/>
    </source>
</evidence>
<evidence type="ECO:0000313" key="5">
    <source>
        <dbReference type="EMBL" id="MDK2063089.1"/>
    </source>
</evidence>
<reference evidence="5" key="2">
    <citation type="submission" date="2023-02" db="EMBL/GenBank/DDBJ databases">
        <authorList>
            <person name="Concha-Toloza M."/>
            <person name="Lopez-Cantillo M."/>
            <person name="Molina-Mora J."/>
            <person name="Collado L."/>
        </authorList>
    </citation>
    <scope>NUCLEOTIDE SEQUENCE</scope>
    <source>
        <strain evidence="5">FR1p273A</strain>
    </source>
</reference>
<evidence type="ECO:0000256" key="3">
    <source>
        <dbReference type="ARBA" id="ARBA00023125"/>
    </source>
</evidence>
<sequence>MNRFEKYSSYKDSGVEWLGEIPEHWESQKMKYLGKMFAGLTDKKGDDFAKEISEDKMPFIPFTNVCNNLKIDKNQMQYVKIKPYEKQNKVQKNDIIFLMSSETLDDIGKCSIHLDEEQFYLNSFCKGFRPKTFAVNAEFLNYLLQSKTYRNYFALVGRGFTRINIKQEYINDLFTVLPLKEEQTKIASFLDEKTAKIDEVISQKQKLIELLKERKQIVINDAVTKGLDKDVEFVDSGVEWIGKIPKHWEISKLGTSLKPISIKNRADLPLLSVTREQGVILRDVDDKESNHNFIPDDLSGYKMVEKGQFAMNKMKAWQGSYGISDYTGIVSPAYFIFELNGIEPTFFHKAIRSSVYVPFFIKASDGVRIGQWDLSKSRMKEIPFYIPPKEEQIKIVEYIENQTTKIDKAIELQQNYILKLKEYKASLIDSVVTGKVRVA</sequence>
<dbReference type="InterPro" id="IPR044946">
    <property type="entry name" value="Restrct_endonuc_typeI_TRD_sf"/>
</dbReference>
<dbReference type="GO" id="GO:0009307">
    <property type="term" value="P:DNA restriction-modification system"/>
    <property type="evidence" value="ECO:0007669"/>
    <property type="project" value="UniProtKB-KW"/>
</dbReference>
<comment type="caution">
    <text evidence="5">The sequence shown here is derived from an EMBL/GenBank/DDBJ whole genome shotgun (WGS) entry which is preliminary data.</text>
</comment>
<keyword evidence="2" id="KW-0680">Restriction system</keyword>
<protein>
    <submittedName>
        <fullName evidence="5">Restriction endonuclease subunit S</fullName>
    </submittedName>
</protein>
<dbReference type="AlphaFoldDB" id="A0AAW6VSA7"/>
<accession>A0AAW6VSA7</accession>
<dbReference type="InterPro" id="IPR051212">
    <property type="entry name" value="Type-I_RE_S_subunit"/>
</dbReference>
<feature type="domain" description="Type I restriction modification DNA specificity" evidence="4">
    <location>
        <begin position="22"/>
        <end position="209"/>
    </location>
</feature>
<dbReference type="PANTHER" id="PTHR43140:SF1">
    <property type="entry name" value="TYPE I RESTRICTION ENZYME ECOKI SPECIFICITY SUBUNIT"/>
    <property type="match status" value="1"/>
</dbReference>
<dbReference type="CDD" id="cd17252">
    <property type="entry name" value="RMtype1_S_EcoKI-TRD1-CR1_like"/>
    <property type="match status" value="1"/>
</dbReference>
<dbReference type="RefSeq" id="WP_284075095.1">
    <property type="nucleotide sequence ID" value="NZ_JAQTJH010000017.1"/>
</dbReference>
<dbReference type="Gene3D" id="1.10.287.1120">
    <property type="entry name" value="Bipartite methylase S protein"/>
    <property type="match status" value="1"/>
</dbReference>
<keyword evidence="5" id="KW-0540">Nuclease</keyword>
<keyword evidence="5" id="KW-0255">Endonuclease</keyword>
<keyword evidence="3" id="KW-0238">DNA-binding</keyword>
<dbReference type="Proteomes" id="UP001237843">
    <property type="component" value="Unassembled WGS sequence"/>
</dbReference>
<evidence type="ECO:0000259" key="4">
    <source>
        <dbReference type="Pfam" id="PF01420"/>
    </source>
</evidence>
<dbReference type="EMBL" id="JAQTJH010000017">
    <property type="protein sequence ID" value="MDK2063089.1"/>
    <property type="molecule type" value="Genomic_DNA"/>
</dbReference>
<proteinExistence type="inferred from homology"/>
<dbReference type="GO" id="GO:0003677">
    <property type="term" value="F:DNA binding"/>
    <property type="evidence" value="ECO:0007669"/>
    <property type="project" value="UniProtKB-KW"/>
</dbReference>